<keyword evidence="11" id="KW-0413">Isomerase</keyword>
<keyword evidence="8" id="KW-0238">DNA-binding</keyword>
<accession>A0A2W1ND99</accession>
<dbReference type="Pfam" id="PF19833">
    <property type="entry name" value="RecG_dom3_C"/>
    <property type="match status" value="1"/>
</dbReference>
<keyword evidence="5 15" id="KW-0378">Hydrolase</keyword>
<organism evidence="18 19">
    <name type="scientific">Putridiphycobacter roseus</name>
    <dbReference type="NCBI Taxonomy" id="2219161"/>
    <lineage>
        <taxon>Bacteria</taxon>
        <taxon>Pseudomonadati</taxon>
        <taxon>Bacteroidota</taxon>
        <taxon>Flavobacteriia</taxon>
        <taxon>Flavobacteriales</taxon>
        <taxon>Crocinitomicaceae</taxon>
        <taxon>Putridiphycobacter</taxon>
    </lineage>
</organism>
<dbReference type="PANTHER" id="PTHR47964:SF1">
    <property type="entry name" value="ATP-DEPENDENT DNA HELICASE HOMOLOG RECG, CHLOROPLASTIC"/>
    <property type="match status" value="1"/>
</dbReference>
<keyword evidence="3 15" id="KW-0547">Nucleotide-binding</keyword>
<evidence type="ECO:0000256" key="4">
    <source>
        <dbReference type="ARBA" id="ARBA00022763"/>
    </source>
</evidence>
<dbReference type="InterPro" id="IPR011545">
    <property type="entry name" value="DEAD/DEAH_box_helicase_dom"/>
</dbReference>
<name>A0A2W1ND99_9FLAO</name>
<reference evidence="18 19" key="1">
    <citation type="submission" date="2018-06" db="EMBL/GenBank/DDBJ databases">
        <title>The draft genome sequence of Crocinitomix sp. SM1701.</title>
        <authorList>
            <person name="Zhang X."/>
        </authorList>
    </citation>
    <scope>NUCLEOTIDE SEQUENCE [LARGE SCALE GENOMIC DNA]</scope>
    <source>
        <strain evidence="18 19">SM1701</strain>
    </source>
</reference>
<dbReference type="SMART" id="SM00490">
    <property type="entry name" value="HELICc"/>
    <property type="match status" value="1"/>
</dbReference>
<comment type="function">
    <text evidence="15">Plays a critical role in recombination and DNA repair. Helps process Holliday junction intermediates to mature products by catalyzing branch migration. Has replication fork regression activity, unwinds stalled or blocked replication forks to make a HJ that can be resolved. Has a DNA unwinding activity characteristic of a DNA helicase with 3'-5' polarity.</text>
</comment>
<dbReference type="PROSITE" id="PS51194">
    <property type="entry name" value="HELICASE_CTER"/>
    <property type="match status" value="1"/>
</dbReference>
<dbReference type="SMART" id="SM00487">
    <property type="entry name" value="DEXDc"/>
    <property type="match status" value="1"/>
</dbReference>
<comment type="catalytic activity">
    <reaction evidence="14 15">
        <text>ATP + H2O = ADP + phosphate + H(+)</text>
        <dbReference type="Rhea" id="RHEA:13065"/>
        <dbReference type="ChEBI" id="CHEBI:15377"/>
        <dbReference type="ChEBI" id="CHEBI:15378"/>
        <dbReference type="ChEBI" id="CHEBI:30616"/>
        <dbReference type="ChEBI" id="CHEBI:43474"/>
        <dbReference type="ChEBI" id="CHEBI:456216"/>
        <dbReference type="EC" id="5.6.2.4"/>
    </reaction>
</comment>
<dbReference type="InterPro" id="IPR014001">
    <property type="entry name" value="Helicase_ATP-bd"/>
</dbReference>
<dbReference type="InterPro" id="IPR033454">
    <property type="entry name" value="RecG_wedge"/>
</dbReference>
<evidence type="ECO:0000256" key="12">
    <source>
        <dbReference type="ARBA" id="ARBA00034617"/>
    </source>
</evidence>
<evidence type="ECO:0000256" key="11">
    <source>
        <dbReference type="ARBA" id="ARBA00023235"/>
    </source>
</evidence>
<dbReference type="SUPFAM" id="SSF50249">
    <property type="entry name" value="Nucleic acid-binding proteins"/>
    <property type="match status" value="1"/>
</dbReference>
<comment type="caution">
    <text evidence="18">The sequence shown here is derived from an EMBL/GenBank/DDBJ whole genome shotgun (WGS) entry which is preliminary data.</text>
</comment>
<dbReference type="PROSITE" id="PS51192">
    <property type="entry name" value="HELICASE_ATP_BIND_1"/>
    <property type="match status" value="1"/>
</dbReference>
<dbReference type="InterPro" id="IPR004609">
    <property type="entry name" value="ATP-dep_DNA_helicase_RecG"/>
</dbReference>
<dbReference type="EC" id="5.6.2.4" evidence="13 15"/>
<evidence type="ECO:0000256" key="14">
    <source>
        <dbReference type="ARBA" id="ARBA00048988"/>
    </source>
</evidence>
<evidence type="ECO:0000256" key="9">
    <source>
        <dbReference type="ARBA" id="ARBA00023172"/>
    </source>
</evidence>
<evidence type="ECO:0000313" key="18">
    <source>
        <dbReference type="EMBL" id="PZE16056.1"/>
    </source>
</evidence>
<evidence type="ECO:0000256" key="15">
    <source>
        <dbReference type="RuleBase" id="RU363016"/>
    </source>
</evidence>
<evidence type="ECO:0000256" key="6">
    <source>
        <dbReference type="ARBA" id="ARBA00022806"/>
    </source>
</evidence>
<dbReference type="InterPro" id="IPR001650">
    <property type="entry name" value="Helicase_C-like"/>
</dbReference>
<keyword evidence="6 15" id="KW-0347">Helicase</keyword>
<dbReference type="NCBIfam" id="TIGR00643">
    <property type="entry name" value="recG"/>
    <property type="match status" value="1"/>
</dbReference>
<dbReference type="PANTHER" id="PTHR47964">
    <property type="entry name" value="ATP-DEPENDENT DNA HELICASE HOMOLOG RECG, CHLOROPLASTIC"/>
    <property type="match status" value="1"/>
</dbReference>
<keyword evidence="7 15" id="KW-0067">ATP-binding</keyword>
<proteinExistence type="inferred from homology"/>
<dbReference type="Gene3D" id="2.40.50.140">
    <property type="entry name" value="Nucleic acid-binding proteins"/>
    <property type="match status" value="1"/>
</dbReference>
<dbReference type="Gene3D" id="3.40.50.300">
    <property type="entry name" value="P-loop containing nucleotide triphosphate hydrolases"/>
    <property type="match status" value="2"/>
</dbReference>
<keyword evidence="19" id="KW-1185">Reference proteome</keyword>
<dbReference type="EMBL" id="QKSB01000012">
    <property type="protein sequence ID" value="PZE16056.1"/>
    <property type="molecule type" value="Genomic_DNA"/>
</dbReference>
<dbReference type="Proteomes" id="UP000249248">
    <property type="component" value="Unassembled WGS sequence"/>
</dbReference>
<comment type="catalytic activity">
    <reaction evidence="12 15">
        <text>Couples ATP hydrolysis with the unwinding of duplex DNA by translocating in the 3'-5' direction.</text>
        <dbReference type="EC" id="5.6.2.4"/>
    </reaction>
</comment>
<dbReference type="InterPro" id="IPR045562">
    <property type="entry name" value="RecG_dom3_C"/>
</dbReference>
<evidence type="ECO:0000313" key="19">
    <source>
        <dbReference type="Proteomes" id="UP000249248"/>
    </source>
</evidence>
<dbReference type="GO" id="GO:0006281">
    <property type="term" value="P:DNA repair"/>
    <property type="evidence" value="ECO:0007669"/>
    <property type="project" value="UniProtKB-UniRule"/>
</dbReference>
<keyword evidence="10 15" id="KW-0234">DNA repair</keyword>
<dbReference type="OrthoDB" id="9804325at2"/>
<dbReference type="RefSeq" id="WP_111064265.1">
    <property type="nucleotide sequence ID" value="NZ_JBHUCU010000001.1"/>
</dbReference>
<dbReference type="Pfam" id="PF17191">
    <property type="entry name" value="RecG_wedge"/>
    <property type="match status" value="1"/>
</dbReference>
<dbReference type="GO" id="GO:0003677">
    <property type="term" value="F:DNA binding"/>
    <property type="evidence" value="ECO:0007669"/>
    <property type="project" value="UniProtKB-KW"/>
</dbReference>
<dbReference type="GO" id="GO:0005524">
    <property type="term" value="F:ATP binding"/>
    <property type="evidence" value="ECO:0007669"/>
    <property type="project" value="UniProtKB-KW"/>
</dbReference>
<evidence type="ECO:0000256" key="1">
    <source>
        <dbReference type="ARBA" id="ARBA00007504"/>
    </source>
</evidence>
<dbReference type="GO" id="GO:0016887">
    <property type="term" value="F:ATP hydrolysis activity"/>
    <property type="evidence" value="ECO:0007669"/>
    <property type="project" value="RHEA"/>
</dbReference>
<evidence type="ECO:0000256" key="8">
    <source>
        <dbReference type="ARBA" id="ARBA00023125"/>
    </source>
</evidence>
<sequence>MVTTFLDTPIEYLKGVGPQKGDTLRKELNIHQFRDLLLYFPFRYVDRSSYQTVGNIKNEEGFVQLKGKITQIQEVGKGRGKRLSAQFSDGTGAVELTWFKGVSYIKNQLKPNIEYRVYGKPKAYGLKYSIAHPELELVENLKGEELGLQPVYHTGEHLTRKNLHSKGIQTIIKNLLVDIPGKINDPLPSWLIQELNLIPRELALLNMHAPKDMQMAKKAALRVKFDELFFLQLELLTRKKITQNKIKGYVFDAVGDAFNTFFKEHLPFTLTNAQKRVVKEIRKDMGTGKHMNRLLQGDVGSGKTLVALLAALIGIDNNFQICLMAPTEILANQHFQTISEFLSKMDLHVALLTGSVKQSERKIIHADLESGRTHILIGTHALIEPKVKFKNLGLAIIDEQHRFGVAQRAKLWKKNTLPPHVLVMTATPIPRTLALTFYGDLDVSVIDELPPGRKAIQTRHYFESSRLKVFKFIENEIKLGRQVYIVYPLIEESEKMDYANLMEGYDSISRRFPRPDYNVSIVHGKMSAETKEFEMQQFVKGITNIMVATTVIEVGVNVPNASVMIVESAEKFGLSQLHQLRGRVGRGAKQSYCVLMTGYKLGENAKKRMETMVRTNDGFEISEVDLKLRGPGDIMGTKQSGVLDLKLADLAKDGQIVSLARDKARYLFEMDPRLEKPEHQDIANILRNILKSKPNWSRIS</sequence>
<dbReference type="CDD" id="cd04488">
    <property type="entry name" value="RecG_wedge_OBF"/>
    <property type="match status" value="1"/>
</dbReference>
<gene>
    <name evidence="18" type="ORF">DNU06_14745</name>
</gene>
<evidence type="ECO:0000259" key="17">
    <source>
        <dbReference type="PROSITE" id="PS51194"/>
    </source>
</evidence>
<protein>
    <recommendedName>
        <fullName evidence="2 15">ATP-dependent DNA helicase RecG</fullName>
        <ecNumber evidence="13 15">5.6.2.4</ecNumber>
    </recommendedName>
</protein>
<dbReference type="NCBIfam" id="NF008168">
    <property type="entry name" value="PRK10917.2-2"/>
    <property type="match status" value="1"/>
</dbReference>
<comment type="similarity">
    <text evidence="1 15">Belongs to the helicase family. RecG subfamily.</text>
</comment>
<dbReference type="InterPro" id="IPR027417">
    <property type="entry name" value="P-loop_NTPase"/>
</dbReference>
<feature type="domain" description="Helicase C-terminal" evidence="17">
    <location>
        <begin position="465"/>
        <end position="632"/>
    </location>
</feature>
<keyword evidence="4 15" id="KW-0227">DNA damage</keyword>
<evidence type="ECO:0000256" key="10">
    <source>
        <dbReference type="ARBA" id="ARBA00023204"/>
    </source>
</evidence>
<evidence type="ECO:0000256" key="3">
    <source>
        <dbReference type="ARBA" id="ARBA00022741"/>
    </source>
</evidence>
<dbReference type="Pfam" id="PF00270">
    <property type="entry name" value="DEAD"/>
    <property type="match status" value="1"/>
</dbReference>
<dbReference type="InterPro" id="IPR047112">
    <property type="entry name" value="RecG/Mfd"/>
</dbReference>
<feature type="domain" description="Helicase ATP-binding" evidence="16">
    <location>
        <begin position="284"/>
        <end position="446"/>
    </location>
</feature>
<evidence type="ECO:0000256" key="5">
    <source>
        <dbReference type="ARBA" id="ARBA00022801"/>
    </source>
</evidence>
<keyword evidence="9 15" id="KW-0233">DNA recombination</keyword>
<evidence type="ECO:0000256" key="7">
    <source>
        <dbReference type="ARBA" id="ARBA00022840"/>
    </source>
</evidence>
<evidence type="ECO:0000256" key="13">
    <source>
        <dbReference type="ARBA" id="ARBA00034808"/>
    </source>
</evidence>
<dbReference type="CDD" id="cd17992">
    <property type="entry name" value="DEXHc_RecG"/>
    <property type="match status" value="1"/>
</dbReference>
<dbReference type="GO" id="GO:0043138">
    <property type="term" value="F:3'-5' DNA helicase activity"/>
    <property type="evidence" value="ECO:0007669"/>
    <property type="project" value="UniProtKB-EC"/>
</dbReference>
<dbReference type="SUPFAM" id="SSF52540">
    <property type="entry name" value="P-loop containing nucleoside triphosphate hydrolases"/>
    <property type="match status" value="2"/>
</dbReference>
<dbReference type="InterPro" id="IPR012340">
    <property type="entry name" value="NA-bd_OB-fold"/>
</dbReference>
<evidence type="ECO:0000259" key="16">
    <source>
        <dbReference type="PROSITE" id="PS51192"/>
    </source>
</evidence>
<evidence type="ECO:0000256" key="2">
    <source>
        <dbReference type="ARBA" id="ARBA00017846"/>
    </source>
</evidence>
<dbReference type="AlphaFoldDB" id="A0A2W1ND99"/>
<dbReference type="NCBIfam" id="NF008165">
    <property type="entry name" value="PRK10917.1-3"/>
    <property type="match status" value="1"/>
</dbReference>
<dbReference type="GO" id="GO:0006310">
    <property type="term" value="P:DNA recombination"/>
    <property type="evidence" value="ECO:0007669"/>
    <property type="project" value="UniProtKB-UniRule"/>
</dbReference>
<dbReference type="Pfam" id="PF00271">
    <property type="entry name" value="Helicase_C"/>
    <property type="match status" value="1"/>
</dbReference>